<feature type="transmembrane region" description="Helical" evidence="5">
    <location>
        <begin position="90"/>
        <end position="112"/>
    </location>
</feature>
<dbReference type="PANTHER" id="PTHR23112">
    <property type="entry name" value="G PROTEIN-COUPLED RECEPTOR 157-RELATED"/>
    <property type="match status" value="1"/>
</dbReference>
<feature type="transmembrane region" description="Helical" evidence="5">
    <location>
        <begin position="124"/>
        <end position="142"/>
    </location>
</feature>
<evidence type="ECO:0000256" key="1">
    <source>
        <dbReference type="ARBA" id="ARBA00004141"/>
    </source>
</evidence>
<dbReference type="PROSITE" id="PS51257">
    <property type="entry name" value="PROKAR_LIPOPROTEIN"/>
    <property type="match status" value="1"/>
</dbReference>
<dbReference type="OrthoDB" id="100006at2759"/>
<reference evidence="8" key="1">
    <citation type="submission" date="2021-01" db="UniProtKB">
        <authorList>
            <consortium name="EnsemblMetazoa"/>
        </authorList>
    </citation>
    <scope>IDENTIFICATION</scope>
</reference>
<dbReference type="InterPro" id="IPR017452">
    <property type="entry name" value="GPCR_Rhodpsn_7TM"/>
</dbReference>
<evidence type="ECO:0008006" key="10">
    <source>
        <dbReference type="Google" id="ProtNLM"/>
    </source>
</evidence>
<evidence type="ECO:0000313" key="8">
    <source>
        <dbReference type="EnsemblMetazoa" id="CLYHEMP003200.1"/>
    </source>
</evidence>
<keyword evidence="2 5" id="KW-0812">Transmembrane</keyword>
<dbReference type="AlphaFoldDB" id="A0A7M5V429"/>
<dbReference type="Gene3D" id="1.20.1070.10">
    <property type="entry name" value="Rhodopsin 7-helix transmembrane proteins"/>
    <property type="match status" value="1"/>
</dbReference>
<feature type="transmembrane region" description="Helical" evidence="5">
    <location>
        <begin position="237"/>
        <end position="260"/>
    </location>
</feature>
<evidence type="ECO:0000256" key="3">
    <source>
        <dbReference type="ARBA" id="ARBA00022989"/>
    </source>
</evidence>
<comment type="subcellular location">
    <subcellularLocation>
        <location evidence="1">Membrane</location>
        <topology evidence="1">Multi-pass membrane protein</topology>
    </subcellularLocation>
</comment>
<dbReference type="InterPro" id="IPR022343">
    <property type="entry name" value="GCR1-cAMP_receptor"/>
</dbReference>
<feature type="transmembrane region" description="Helical" evidence="5">
    <location>
        <begin position="51"/>
        <end position="70"/>
    </location>
</feature>
<dbReference type="GO" id="GO:0005886">
    <property type="term" value="C:plasma membrane"/>
    <property type="evidence" value="ECO:0007669"/>
    <property type="project" value="TreeGrafter"/>
</dbReference>
<keyword evidence="9" id="KW-1185">Reference proteome</keyword>
<dbReference type="EnsemblMetazoa" id="CLYHEMT003200.1">
    <property type="protein sequence ID" value="CLYHEMP003200.1"/>
    <property type="gene ID" value="CLYHEMG003200"/>
</dbReference>
<dbReference type="Pfam" id="PF05462">
    <property type="entry name" value="Dicty_CAR"/>
    <property type="match status" value="1"/>
</dbReference>
<feature type="transmembrane region" description="Helical" evidence="5">
    <location>
        <begin position="187"/>
        <end position="204"/>
    </location>
</feature>
<feature type="transmembrane region" description="Helical" evidence="5">
    <location>
        <begin position="272"/>
        <end position="293"/>
    </location>
</feature>
<feature type="domain" description="G-protein coupled receptors family 1 profile" evidence="7">
    <location>
        <begin position="31"/>
        <end position="249"/>
    </location>
</feature>
<evidence type="ECO:0000256" key="5">
    <source>
        <dbReference type="SAM" id="Phobius"/>
    </source>
</evidence>
<dbReference type="GeneID" id="136814418"/>
<keyword evidence="3 5" id="KW-1133">Transmembrane helix</keyword>
<feature type="domain" description="G-protein coupled receptors family 2 profile 2" evidence="6">
    <location>
        <begin position="17"/>
        <end position="294"/>
    </location>
</feature>
<protein>
    <recommendedName>
        <fullName evidence="10">G-protein coupled receptors family 2 profile 2 domain-containing protein</fullName>
    </recommendedName>
</protein>
<proteinExistence type="predicted"/>
<dbReference type="PROSITE" id="PS50262">
    <property type="entry name" value="G_PROTEIN_RECEP_F1_2"/>
    <property type="match status" value="1"/>
</dbReference>
<dbReference type="Proteomes" id="UP000594262">
    <property type="component" value="Unplaced"/>
</dbReference>
<evidence type="ECO:0000256" key="4">
    <source>
        <dbReference type="ARBA" id="ARBA00023136"/>
    </source>
</evidence>
<dbReference type="GO" id="GO:0004930">
    <property type="term" value="F:G protein-coupled receptor activity"/>
    <property type="evidence" value="ECO:0007669"/>
    <property type="project" value="TreeGrafter"/>
</dbReference>
<name>A0A7M5V429_9CNID</name>
<dbReference type="GO" id="GO:0007166">
    <property type="term" value="P:cell surface receptor signaling pathway"/>
    <property type="evidence" value="ECO:0007669"/>
    <property type="project" value="InterPro"/>
</dbReference>
<evidence type="ECO:0000259" key="7">
    <source>
        <dbReference type="PROSITE" id="PS50262"/>
    </source>
</evidence>
<dbReference type="GO" id="GO:0007189">
    <property type="term" value="P:adenylate cyclase-activating G protein-coupled receptor signaling pathway"/>
    <property type="evidence" value="ECO:0007669"/>
    <property type="project" value="TreeGrafter"/>
</dbReference>
<dbReference type="PROSITE" id="PS50261">
    <property type="entry name" value="G_PROTEIN_RECEP_F2_4"/>
    <property type="match status" value="1"/>
</dbReference>
<dbReference type="SUPFAM" id="SSF81321">
    <property type="entry name" value="Family A G protein-coupled receptor-like"/>
    <property type="match status" value="1"/>
</dbReference>
<dbReference type="PRINTS" id="PR02001">
    <property type="entry name" value="GCR1CAMPR"/>
</dbReference>
<feature type="transmembrane region" description="Helical" evidence="5">
    <location>
        <begin position="20"/>
        <end position="42"/>
    </location>
</feature>
<dbReference type="RefSeq" id="XP_066927062.1">
    <property type="nucleotide sequence ID" value="XM_067070961.1"/>
</dbReference>
<evidence type="ECO:0000313" key="9">
    <source>
        <dbReference type="Proteomes" id="UP000594262"/>
    </source>
</evidence>
<dbReference type="PANTHER" id="PTHR23112:SF47">
    <property type="entry name" value="G-PROTEIN COUPLED RECEPTOR 157"/>
    <property type="match status" value="1"/>
</dbReference>
<keyword evidence="4 5" id="KW-0472">Membrane</keyword>
<dbReference type="InterPro" id="IPR017981">
    <property type="entry name" value="GPCR_2-like_7TM"/>
</dbReference>
<accession>A0A7M5V429</accession>
<evidence type="ECO:0000259" key="6">
    <source>
        <dbReference type="PROSITE" id="PS50261"/>
    </source>
</evidence>
<evidence type="ECO:0000256" key="2">
    <source>
        <dbReference type="ARBA" id="ARBA00022692"/>
    </source>
</evidence>
<sequence length="329" mass="37765">MEKIGAGYRLWALRNHAKEFLMVSTTLSVFGCLVIIATYALYKDIRSSSRHIIVCISIADLVVSLSNLAADFLPPAIHDACILQSFVSSTALLASFMWTLFLAIFLYISLVLEKPFTARALIHPWFHLVCWLLPLVINMVALCTRNLGNNNDLAVSGWCWIEIPESDTVDIKRVILWMFLDGKGLEIITYLIILLIYIRIKIHLRKQIRHFERKQSFYTGAMTSLSLDAVRTIDQKLVLIPICYIMLRIWGTIRFLMYVLGKEQHGSLPFLMIMQAIGDNLVGFCNCIFFCFLTPKVRNHIKQSKLCTLHFKKKETETHHPVSERTNLI</sequence>
<organism evidence="8 9">
    <name type="scientific">Clytia hemisphaerica</name>
    <dbReference type="NCBI Taxonomy" id="252671"/>
    <lineage>
        <taxon>Eukaryota</taxon>
        <taxon>Metazoa</taxon>
        <taxon>Cnidaria</taxon>
        <taxon>Hydrozoa</taxon>
        <taxon>Hydroidolina</taxon>
        <taxon>Leptothecata</taxon>
        <taxon>Obeliida</taxon>
        <taxon>Clytiidae</taxon>
        <taxon>Clytia</taxon>
    </lineage>
</organism>